<dbReference type="RefSeq" id="WP_203479103.1">
    <property type="nucleotide sequence ID" value="NZ_JACOPV010000001.1"/>
</dbReference>
<gene>
    <name evidence="2" type="ORF">H8F21_00115</name>
</gene>
<sequence>MPSNSTLSADFSSAVAAEFADRPTLRQLAGHKALEILATHYPVVAAAQLPDGGPLVLQIPDDNSHMATPYQSWTPRSLVDVLLEAMLASRSLQSMAAEGGEFLVSVTAPHYLHDAEGNKLEHATVSVNKALGELDELRQLLAEFFCQAQLDYWAAVGSQGVSRDRWLQQVLKSTLLQNLPLQGLDAQERFCIQGLLKGGKEQPQVFVVQVQLERYGLSFAQTLSNLLISAELDERQLVVWVAPSGVVRAFESLDDFTLALRETLGAMLSFDSMTWHRYEVEGDIFAHQTALLVDAMFQPFVRADYQRCVDVAAMEQLFAALSDPSAWFIKGYVPIADSSVQIPPGLVRTGSNDSFAFQCGLFDLALAQLESAGVAALDDVADLHSYTRNRLRAQLLSDYPTEANYFPDDLNLTLTTVAGAAGGAGAGVGDSSIETRTETLSDFAIGNLSSLGGATVTAITHREAQLIMPWMTPAYVQSLVQRVDIGGSYPAYVARMLDDPSTKPQRVTRFAREWRCSLLFSALRARLNETLSEAGLQVVASYCRYQLDEMQPSVQLMPLAFTPDAQGSDYDLVRGMYVLFSAQPATVILFRPLYPTQAVLEFASIEAMLASIRASESLQQSILEWMLPQARPIYDLGGFSEPHWNRPIIDTGLLPEAPKPPTIAPRFWRTDVDLKLYESNRDLLVELADRESVSNQESRWAILSEGAWLLFQVVSLPLKGPVAVFAWMVQLLTSLSNDIKALQKGSRSERSAAAVDLILNTAMLLLHARVPAKIIPDVVPLPHPTTFDGLPVQAPQGSNSTTVVRQGETFLPSALAAQGQLQLDLSWRGGQGFNMLTAKQRETLLAMRTDVSVNGHEPLATGDTQGLYLIAGHHYVSLAGDVYPLSLADGHVRITDPSGRPGPWIVRKYGVWRIDDGLRLRGGMPKSRVQRLREENQKRILALRAEEAQIISKSEPIRETFTRHRDQLIENQLQIEALQALPEPNDVEKDKLNLLLGLQRRINERVVAELKQVIDNNLEHDNILSALNQMSFMEPGFVDVLTQQRSYVRQSFLEYAEAYFNEVAKILNEENVDKLKDRIAVLPETEAEKQEYKHFVAILEKVQGWGANLIEVSSHMDNLLEDTLKDQSIFFKDERGEKVNRDSVLKKMIKLRQLNAVDLEFHLLEDLAELSLDRLQGTDEQVLQEYEGYLDGPALRSAGAAHGELAGSELTLAERIEILNGVLDSYEEAACMADYLASLGGPVIRSEKLKLYRASLKKLQDSARKEMTSAVREQELAEPRQVRTYSQHSRGGKRRVVLTQKGRSVLGEELEVDGASVIQQKDSQGNVLKTFDPQGVEEVAPVREPLTPTLPSTPDKTSSVRKRARKLLDEISSVVDLARRYSNSKEPLGLTTVMEQHTQKLQEVMAGIPRTSLDAALYEELRSGIQRLELNQRDLLKSLYLTTSHPSANGLKYLFQQRQVSIARSVSRRKLAAQDYLDVYEIRRFPELGQDRGMGLWEAHFHYPSEDADDRSFIQGHLKIWAQRKLGREAQMRAAQNNDVLDIYRGKLRLADVEGIIPFE</sequence>
<feature type="domain" description="Dermonecrotic toxin N-terminal" evidence="1">
    <location>
        <begin position="378"/>
        <end position="619"/>
    </location>
</feature>
<protein>
    <recommendedName>
        <fullName evidence="1">Dermonecrotic toxin N-terminal domain-containing protein</fullName>
    </recommendedName>
</protein>
<proteinExistence type="predicted"/>
<reference evidence="2 3" key="1">
    <citation type="submission" date="2020-08" db="EMBL/GenBank/DDBJ databases">
        <title>Description of novel Pseudomonas species.</title>
        <authorList>
            <person name="Duman M."/>
            <person name="Mulet M."/>
            <person name="Altun S."/>
            <person name="Saticioglu I.B."/>
            <person name="Lalucat J."/>
            <person name="Garcia-Valdes E."/>
        </authorList>
    </citation>
    <scope>NUCLEOTIDE SEQUENCE [LARGE SCALE GENOMIC DNA]</scope>
    <source>
        <strain evidence="2 3">P66</strain>
    </source>
</reference>
<dbReference type="InterPro" id="IPR046673">
    <property type="entry name" value="ToxA_N"/>
</dbReference>
<evidence type="ECO:0000259" key="1">
    <source>
        <dbReference type="Pfam" id="PF20178"/>
    </source>
</evidence>
<accession>A0ABS2BSC2</accession>
<dbReference type="EMBL" id="JACOPV010000001">
    <property type="protein sequence ID" value="MBM5455963.1"/>
    <property type="molecule type" value="Genomic_DNA"/>
</dbReference>
<organism evidence="2 3">
    <name type="scientific">Pseudomonas arcuscaelestis</name>
    <dbReference type="NCBI Taxonomy" id="2710591"/>
    <lineage>
        <taxon>Bacteria</taxon>
        <taxon>Pseudomonadati</taxon>
        <taxon>Pseudomonadota</taxon>
        <taxon>Gammaproteobacteria</taxon>
        <taxon>Pseudomonadales</taxon>
        <taxon>Pseudomonadaceae</taxon>
        <taxon>Pseudomonas</taxon>
    </lineage>
</organism>
<evidence type="ECO:0000313" key="2">
    <source>
        <dbReference type="EMBL" id="MBM5455963.1"/>
    </source>
</evidence>
<comment type="caution">
    <text evidence="2">The sequence shown here is derived from an EMBL/GenBank/DDBJ whole genome shotgun (WGS) entry which is preliminary data.</text>
</comment>
<dbReference type="Pfam" id="PF20178">
    <property type="entry name" value="ToxA_N"/>
    <property type="match status" value="1"/>
</dbReference>
<keyword evidence="3" id="KW-1185">Reference proteome</keyword>
<evidence type="ECO:0000313" key="3">
    <source>
        <dbReference type="Proteomes" id="UP000745663"/>
    </source>
</evidence>
<name>A0ABS2BSC2_9PSED</name>
<dbReference type="Proteomes" id="UP000745663">
    <property type="component" value="Unassembled WGS sequence"/>
</dbReference>